<dbReference type="RefSeq" id="WP_082405092.1">
    <property type="nucleotide sequence ID" value="NZ_BBAD01000045.1"/>
</dbReference>
<evidence type="ECO:0000313" key="1">
    <source>
        <dbReference type="EMBL" id="KRN21167.1"/>
    </source>
</evidence>
<dbReference type="STRING" id="1423804.FD14_GL001290"/>
<protein>
    <recommendedName>
        <fullName evidence="3">DUF2922 domain-containing protein</fullName>
    </recommendedName>
</protein>
<accession>A0A0R2EXK1</accession>
<keyword evidence="2" id="KW-1185">Reference proteome</keyword>
<sequence>MMDTTKTTLQLRFKGTDDKVHSFGLVKAAPNLDQRTVEQAMTEIIGLKLFSRNGVEIYNEPVGAEYVTTSHRTVFVA</sequence>
<reference evidence="1 2" key="1">
    <citation type="journal article" date="2015" name="Genome Announc.">
        <title>Expanding the biotechnology potential of lactobacilli through comparative genomics of 213 strains and associated genera.</title>
        <authorList>
            <person name="Sun Z."/>
            <person name="Harris H.M."/>
            <person name="McCann A."/>
            <person name="Guo C."/>
            <person name="Argimon S."/>
            <person name="Zhang W."/>
            <person name="Yang X."/>
            <person name="Jeffery I.B."/>
            <person name="Cooney J.C."/>
            <person name="Kagawa T.F."/>
            <person name="Liu W."/>
            <person name="Song Y."/>
            <person name="Salvetti E."/>
            <person name="Wrobel A."/>
            <person name="Rasinkangas P."/>
            <person name="Parkhill J."/>
            <person name="Rea M.C."/>
            <person name="O'Sullivan O."/>
            <person name="Ritari J."/>
            <person name="Douillard F.P."/>
            <person name="Paul Ross R."/>
            <person name="Yang R."/>
            <person name="Briner A.E."/>
            <person name="Felis G.E."/>
            <person name="de Vos W.M."/>
            <person name="Barrangou R."/>
            <person name="Klaenhammer T.R."/>
            <person name="Caufield P.W."/>
            <person name="Cui Y."/>
            <person name="Zhang H."/>
            <person name="O'Toole P.W."/>
        </authorList>
    </citation>
    <scope>NUCLEOTIDE SEQUENCE [LARGE SCALE GENOMIC DNA]</scope>
    <source>
        <strain evidence="1 2">DSM 23365</strain>
    </source>
</reference>
<dbReference type="PATRIC" id="fig|1423804.4.peg.1390"/>
<evidence type="ECO:0008006" key="3">
    <source>
        <dbReference type="Google" id="ProtNLM"/>
    </source>
</evidence>
<dbReference type="Pfam" id="PF11148">
    <property type="entry name" value="DUF2922"/>
    <property type="match status" value="1"/>
</dbReference>
<dbReference type="AlphaFoldDB" id="A0A0R2EXK1"/>
<name>A0A0R2EXK1_9LACO</name>
<comment type="caution">
    <text evidence="1">The sequence shown here is derived from an EMBL/GenBank/DDBJ whole genome shotgun (WGS) entry which is preliminary data.</text>
</comment>
<proteinExistence type="predicted"/>
<organism evidence="1 2">
    <name type="scientific">Secundilactobacillus similis DSM 23365 = JCM 2765</name>
    <dbReference type="NCBI Taxonomy" id="1423804"/>
    <lineage>
        <taxon>Bacteria</taxon>
        <taxon>Bacillati</taxon>
        <taxon>Bacillota</taxon>
        <taxon>Bacilli</taxon>
        <taxon>Lactobacillales</taxon>
        <taxon>Lactobacillaceae</taxon>
        <taxon>Secundilactobacillus</taxon>
    </lineage>
</organism>
<dbReference type="OrthoDB" id="2299372at2"/>
<evidence type="ECO:0000313" key="2">
    <source>
        <dbReference type="Proteomes" id="UP000051442"/>
    </source>
</evidence>
<dbReference type="InterPro" id="IPR021321">
    <property type="entry name" value="DUF2922"/>
</dbReference>
<gene>
    <name evidence="1" type="ORF">FD14_GL001290</name>
</gene>
<dbReference type="EMBL" id="AYZM01000125">
    <property type="protein sequence ID" value="KRN21167.1"/>
    <property type="molecule type" value="Genomic_DNA"/>
</dbReference>
<dbReference type="Proteomes" id="UP000051442">
    <property type="component" value="Unassembled WGS sequence"/>
</dbReference>